<dbReference type="Proteomes" id="UP000288002">
    <property type="component" value="Unassembled WGS sequence"/>
</dbReference>
<feature type="coiled-coil region" evidence="1">
    <location>
        <begin position="187"/>
        <end position="251"/>
    </location>
</feature>
<organism evidence="2 3">
    <name type="scientific">Pseudomonas koreensis</name>
    <dbReference type="NCBI Taxonomy" id="198620"/>
    <lineage>
        <taxon>Bacteria</taxon>
        <taxon>Pseudomonadati</taxon>
        <taxon>Pseudomonadota</taxon>
        <taxon>Gammaproteobacteria</taxon>
        <taxon>Pseudomonadales</taxon>
        <taxon>Pseudomonadaceae</taxon>
        <taxon>Pseudomonas</taxon>
    </lineage>
</organism>
<evidence type="ECO:0000256" key="1">
    <source>
        <dbReference type="SAM" id="Coils"/>
    </source>
</evidence>
<dbReference type="Gene3D" id="3.40.50.300">
    <property type="entry name" value="P-loop containing nucleotide triphosphate hydrolases"/>
    <property type="match status" value="1"/>
</dbReference>
<sequence length="576" mass="65964">MKSFRFENIWLLSHRDRKARHVNFHPKKNLLRGRNHTGKTSLIRSLFETLGAKPQGKLESWDDNTASLLEFSIDGRHFFALHQNGRRALFNINREMIVATSKFGEWSQAFCDVTDFNLVFTDKKESEIRPADPACFFLPFYVNQDGSWQTEWNTFGGLKRFSSPWSAILEYFTGVCPPEYYRARAERVQESKVLEEHRREYKLLERTIERFSRTLPLSGPKLNPENFADEIDLLTQEVNELNQRQEMLRSAAVREQDLLSSLEQQIRLADDALAAYDHDAKYLRTGDSEPLVCPTCNAEHTKSFLDLLNFAEDARVLRELAGRLRDDANEVRHRCRTALAELSTLNENYQRISTLLGTSKGELKFQDVVGSMGAESAFAAFEAERKLLQEAINKALGAVDSLDEKMKSLRAVKRTRAILEDFRSFYVTGRVALQLPPVDASKMKLTSRPDLSGSGGPRSILAYYAALWRTCQGVTGTYDIPVVIDSPNQQAQDDINLPAVLQFIAKELPEDMQLIVGLETPTDFPFDREIHLDVKYSMLREDYWNEAERIIEPLLKKMYATMKSDVEESSDDVSEQ</sequence>
<evidence type="ECO:0000313" key="2">
    <source>
        <dbReference type="EMBL" id="RVD77080.1"/>
    </source>
</evidence>
<dbReference type="AlphaFoldDB" id="A0AA94EMS8"/>
<proteinExistence type="predicted"/>
<accession>A0AA94EMS8</accession>
<comment type="caution">
    <text evidence="2">The sequence shown here is derived from an EMBL/GenBank/DDBJ whole genome shotgun (WGS) entry which is preliminary data.</text>
</comment>
<reference evidence="2 3" key="1">
    <citation type="submission" date="2016-10" db="EMBL/GenBank/DDBJ databases">
        <title>Search of new enzymes for the oxidation of sulfur compounds.</title>
        <authorList>
            <person name="Novo A."/>
            <person name="Moreira I.S."/>
            <person name="Castro P.M."/>
        </authorList>
    </citation>
    <scope>NUCLEOTIDE SEQUENCE [LARGE SCALE GENOMIC DNA]</scope>
    <source>
        <strain evidence="2 3">A9</strain>
    </source>
</reference>
<name>A0AA94EMS8_9PSED</name>
<dbReference type="SUPFAM" id="SSF52540">
    <property type="entry name" value="P-loop containing nucleoside triphosphate hydrolases"/>
    <property type="match status" value="1"/>
</dbReference>
<dbReference type="EMBL" id="MKWS01000009">
    <property type="protein sequence ID" value="RVD77080.1"/>
    <property type="molecule type" value="Genomic_DNA"/>
</dbReference>
<evidence type="ECO:0000313" key="3">
    <source>
        <dbReference type="Proteomes" id="UP000288002"/>
    </source>
</evidence>
<dbReference type="InterPro" id="IPR027417">
    <property type="entry name" value="P-loop_NTPase"/>
</dbReference>
<gene>
    <name evidence="2" type="ORF">A9HBioS_3103</name>
</gene>
<keyword evidence="1" id="KW-0175">Coiled coil</keyword>
<protein>
    <submittedName>
        <fullName evidence="2">Uncharacterized protein</fullName>
    </submittedName>
</protein>